<reference evidence="3 4" key="1">
    <citation type="submission" date="2018-11" db="EMBL/GenBank/DDBJ databases">
        <authorList>
            <person name="Mardanov A.V."/>
            <person name="Ravin N.V."/>
            <person name="Dedysh S.N."/>
        </authorList>
    </citation>
    <scope>NUCLEOTIDE SEQUENCE [LARGE SCALE GENOMIC DNA]</scope>
    <source>
        <strain evidence="3 4">AF10</strain>
    </source>
</reference>
<evidence type="ECO:0000313" key="4">
    <source>
        <dbReference type="Proteomes" id="UP000289437"/>
    </source>
</evidence>
<gene>
    <name evidence="3" type="ORF">GRAN_3296</name>
</gene>
<dbReference type="AlphaFoldDB" id="A0A4Q0T395"/>
<dbReference type="RefSeq" id="WP_128913899.1">
    <property type="nucleotide sequence ID" value="NZ_RDSM01000002.1"/>
</dbReference>
<sequence>MRQYKLFKAGKILIMVAVASAVFGYVIMHLWNWLMPVIFGLKPVTFAQALGLFILGKLLFGGFHRHSGGRGWKRHMEARWEQMTPEERERFRAGMRSHRGCWKRPSPENPQQETAV</sequence>
<evidence type="ECO:0000256" key="2">
    <source>
        <dbReference type="SAM" id="Phobius"/>
    </source>
</evidence>
<organism evidence="3 4">
    <name type="scientific">Granulicella sibirica</name>
    <dbReference type="NCBI Taxonomy" id="2479048"/>
    <lineage>
        <taxon>Bacteria</taxon>
        <taxon>Pseudomonadati</taxon>
        <taxon>Acidobacteriota</taxon>
        <taxon>Terriglobia</taxon>
        <taxon>Terriglobales</taxon>
        <taxon>Acidobacteriaceae</taxon>
        <taxon>Granulicella</taxon>
    </lineage>
</organism>
<keyword evidence="2" id="KW-1133">Transmembrane helix</keyword>
<dbReference type="Proteomes" id="UP000289437">
    <property type="component" value="Unassembled WGS sequence"/>
</dbReference>
<dbReference type="OrthoDB" id="123053at2"/>
<proteinExistence type="predicted"/>
<feature type="transmembrane region" description="Helical" evidence="2">
    <location>
        <begin position="46"/>
        <end position="64"/>
    </location>
</feature>
<reference evidence="4" key="2">
    <citation type="submission" date="2019-02" db="EMBL/GenBank/DDBJ databases">
        <title>Granulicella sibirica sp. nov., a psychrotolerant acidobacterium isolated from an organic soil layer in forested tundra, West Siberia.</title>
        <authorList>
            <person name="Oshkin I.Y."/>
            <person name="Kulichevskaya I.S."/>
            <person name="Rijpstra W.I.C."/>
            <person name="Sinninghe Damste J.S."/>
            <person name="Rakitin A.L."/>
            <person name="Ravin N.V."/>
            <person name="Dedysh S.N."/>
        </authorList>
    </citation>
    <scope>NUCLEOTIDE SEQUENCE [LARGE SCALE GENOMIC DNA]</scope>
    <source>
        <strain evidence="4">AF10</strain>
    </source>
</reference>
<dbReference type="EMBL" id="RDSM01000002">
    <property type="protein sequence ID" value="RXH56439.1"/>
    <property type="molecule type" value="Genomic_DNA"/>
</dbReference>
<evidence type="ECO:0000313" key="3">
    <source>
        <dbReference type="EMBL" id="RXH56439.1"/>
    </source>
</evidence>
<keyword evidence="2" id="KW-0472">Membrane</keyword>
<comment type="caution">
    <text evidence="3">The sequence shown here is derived from an EMBL/GenBank/DDBJ whole genome shotgun (WGS) entry which is preliminary data.</text>
</comment>
<protein>
    <submittedName>
        <fullName evidence="3">Uncharacterized protein</fullName>
    </submittedName>
</protein>
<feature type="transmembrane region" description="Helical" evidence="2">
    <location>
        <begin position="12"/>
        <end position="34"/>
    </location>
</feature>
<accession>A0A4Q0T395</accession>
<keyword evidence="4" id="KW-1185">Reference proteome</keyword>
<name>A0A4Q0T395_9BACT</name>
<keyword evidence="2" id="KW-0812">Transmembrane</keyword>
<feature type="region of interest" description="Disordered" evidence="1">
    <location>
        <begin position="97"/>
        <end position="116"/>
    </location>
</feature>
<evidence type="ECO:0000256" key="1">
    <source>
        <dbReference type="SAM" id="MobiDB-lite"/>
    </source>
</evidence>